<accession>A0A9D9DXC2</accession>
<dbReference type="EMBL" id="JADIMZ010000102">
    <property type="protein sequence ID" value="MBO8433019.1"/>
    <property type="molecule type" value="Genomic_DNA"/>
</dbReference>
<evidence type="ECO:0000256" key="2">
    <source>
        <dbReference type="SAM" id="SignalP"/>
    </source>
</evidence>
<evidence type="ECO:0000256" key="1">
    <source>
        <dbReference type="PROSITE-ProRule" id="PRU00339"/>
    </source>
</evidence>
<dbReference type="NCBIfam" id="NF047558">
    <property type="entry name" value="TPR_END_plus"/>
    <property type="match status" value="1"/>
</dbReference>
<dbReference type="PROSITE" id="PS50005">
    <property type="entry name" value="TPR"/>
    <property type="match status" value="1"/>
</dbReference>
<feature type="chain" id="PRO_5039534194" evidence="2">
    <location>
        <begin position="21"/>
        <end position="536"/>
    </location>
</feature>
<dbReference type="SUPFAM" id="SSF48452">
    <property type="entry name" value="TPR-like"/>
    <property type="match status" value="1"/>
</dbReference>
<dbReference type="Proteomes" id="UP000823612">
    <property type="component" value="Unassembled WGS sequence"/>
</dbReference>
<sequence>MKGILWAMSLLAAVLSPAFGQDNAELSKEELVDQRFFELLELEGMAGAGAYVDSLLQVEPDNAEYLFLKRIVVGEDMEQVGYYLQKSLAADSLHPDALFDAAVYEVYVNGDYPEAFRYMDRYIRHYPDEYLGYLRRAQWNYALGKEQECIADIVSCAKVLSGERHRDLWEKAETLNDLIFTDEKGFTEQVYDAMRALLDSGYDSPFVYNLAGALARHLISDPQWAMDIINLKPLLDMLKTQEEKYGETYFNTQNQIDLYQHLGFYPGVMHCLDRILEKAEKLETDFFFKPFLSADGSSMTTRETYSILSSSMAVTYQDRAIAHFCLGQMDETASDLMSALDACELLYDLGYPIEIDGEIMLEFGKVLGYLGWGDNDVKSIYESASNLDSTLAAAYYYIGMQYKKMDSLEKAVEYFRRCIEVSNEGEYVSETYFSCWEAAMIEDDKDLQRTFKEKIEESIGESDQYLTASCCYYIGEKEKAIDCLSGAFDHSFRFLGWLEYDPFWDGLREDADFKSLLAALKARRTELLRQLGLQAE</sequence>
<keyword evidence="2" id="KW-0732">Signal</keyword>
<organism evidence="3 4">
    <name type="scientific">Candidatus Pullibacteroides excrementavium</name>
    <dbReference type="NCBI Taxonomy" id="2840905"/>
    <lineage>
        <taxon>Bacteria</taxon>
        <taxon>Pseudomonadati</taxon>
        <taxon>Bacteroidota</taxon>
        <taxon>Bacteroidia</taxon>
        <taxon>Bacteroidales</taxon>
        <taxon>Candidatus Pullibacteroides</taxon>
    </lineage>
</organism>
<reference evidence="3" key="1">
    <citation type="submission" date="2020-10" db="EMBL/GenBank/DDBJ databases">
        <authorList>
            <person name="Gilroy R."/>
        </authorList>
    </citation>
    <scope>NUCLEOTIDE SEQUENCE</scope>
    <source>
        <strain evidence="3">2889</strain>
    </source>
</reference>
<dbReference type="Pfam" id="PF13174">
    <property type="entry name" value="TPR_6"/>
    <property type="match status" value="1"/>
</dbReference>
<feature type="signal peptide" evidence="2">
    <location>
        <begin position="1"/>
        <end position="20"/>
    </location>
</feature>
<dbReference type="AlphaFoldDB" id="A0A9D9DXC2"/>
<dbReference type="InterPro" id="IPR019734">
    <property type="entry name" value="TPR_rpt"/>
</dbReference>
<name>A0A9D9DXC2_9BACT</name>
<evidence type="ECO:0000313" key="3">
    <source>
        <dbReference type="EMBL" id="MBO8433019.1"/>
    </source>
</evidence>
<dbReference type="Gene3D" id="1.25.40.10">
    <property type="entry name" value="Tetratricopeptide repeat domain"/>
    <property type="match status" value="2"/>
</dbReference>
<feature type="repeat" description="TPR" evidence="1">
    <location>
        <begin position="392"/>
        <end position="425"/>
    </location>
</feature>
<dbReference type="SMART" id="SM00028">
    <property type="entry name" value="TPR"/>
    <property type="match status" value="2"/>
</dbReference>
<comment type="caution">
    <text evidence="3">The sequence shown here is derived from an EMBL/GenBank/DDBJ whole genome shotgun (WGS) entry which is preliminary data.</text>
</comment>
<reference evidence="3" key="2">
    <citation type="journal article" date="2021" name="PeerJ">
        <title>Extensive microbial diversity within the chicken gut microbiome revealed by metagenomics and culture.</title>
        <authorList>
            <person name="Gilroy R."/>
            <person name="Ravi A."/>
            <person name="Getino M."/>
            <person name="Pursley I."/>
            <person name="Horton D.L."/>
            <person name="Alikhan N.F."/>
            <person name="Baker D."/>
            <person name="Gharbi K."/>
            <person name="Hall N."/>
            <person name="Watson M."/>
            <person name="Adriaenssens E.M."/>
            <person name="Foster-Nyarko E."/>
            <person name="Jarju S."/>
            <person name="Secka A."/>
            <person name="Antonio M."/>
            <person name="Oren A."/>
            <person name="Chaudhuri R.R."/>
            <person name="La Ragione R."/>
            <person name="Hildebrand F."/>
            <person name="Pallen M.J."/>
        </authorList>
    </citation>
    <scope>NUCLEOTIDE SEQUENCE</scope>
    <source>
        <strain evidence="3">2889</strain>
    </source>
</reference>
<dbReference type="InterPro" id="IPR011990">
    <property type="entry name" value="TPR-like_helical_dom_sf"/>
</dbReference>
<evidence type="ECO:0000313" key="4">
    <source>
        <dbReference type="Proteomes" id="UP000823612"/>
    </source>
</evidence>
<gene>
    <name evidence="3" type="ORF">IAB08_06980</name>
</gene>
<keyword evidence="1" id="KW-0802">TPR repeat</keyword>
<proteinExistence type="predicted"/>
<protein>
    <submittedName>
        <fullName evidence="3">Tetratricopeptide repeat protein</fullName>
    </submittedName>
</protein>